<dbReference type="OrthoDB" id="962891at2"/>
<evidence type="ECO:0000313" key="1">
    <source>
        <dbReference type="EMBL" id="OOQ60134.1"/>
    </source>
</evidence>
<comment type="caution">
    <text evidence="1">The sequence shown here is derived from an EMBL/GenBank/DDBJ whole genome shotgun (WGS) entry which is preliminary data.</text>
</comment>
<dbReference type="Proteomes" id="UP000189739">
    <property type="component" value="Unassembled WGS sequence"/>
</dbReference>
<gene>
    <name evidence="1" type="ORF">BC343_26810</name>
</gene>
<dbReference type="EMBL" id="MBTF01000009">
    <property type="protein sequence ID" value="OOQ60134.1"/>
    <property type="molecule type" value="Genomic_DNA"/>
</dbReference>
<accession>A0A1S9PGQ0</accession>
<evidence type="ECO:0000313" key="2">
    <source>
        <dbReference type="Proteomes" id="UP000189739"/>
    </source>
</evidence>
<name>A0A1S9PGQ0_9SPHI</name>
<sequence length="89" mass="9698">MAATFSLTGNNQLQIEPSGKKLRLVITNGPHELACRMETSANIKCFLASEETQLFKGRLQLHKHGGAILVKLKGEEYGVINANAFLSSL</sequence>
<proteinExistence type="predicted"/>
<dbReference type="RefSeq" id="WP_078347914.1">
    <property type="nucleotide sequence ID" value="NZ_MBTF01000009.1"/>
</dbReference>
<dbReference type="AlphaFoldDB" id="A0A1S9PGQ0"/>
<reference evidence="1 2" key="1">
    <citation type="submission" date="2016-07" db="EMBL/GenBank/DDBJ databases">
        <title>Genomic analysis of zinc-resistant bacterium Mucilaginibacter pedocola TBZ30.</title>
        <authorList>
            <person name="Huang J."/>
            <person name="Tang J."/>
        </authorList>
    </citation>
    <scope>NUCLEOTIDE SEQUENCE [LARGE SCALE GENOMIC DNA]</scope>
    <source>
        <strain evidence="1 2">TBZ30</strain>
    </source>
</reference>
<dbReference type="STRING" id="1792845.BC343_26810"/>
<keyword evidence="2" id="KW-1185">Reference proteome</keyword>
<organism evidence="1 2">
    <name type="scientific">Mucilaginibacter pedocola</name>
    <dbReference type="NCBI Taxonomy" id="1792845"/>
    <lineage>
        <taxon>Bacteria</taxon>
        <taxon>Pseudomonadati</taxon>
        <taxon>Bacteroidota</taxon>
        <taxon>Sphingobacteriia</taxon>
        <taxon>Sphingobacteriales</taxon>
        <taxon>Sphingobacteriaceae</taxon>
        <taxon>Mucilaginibacter</taxon>
    </lineage>
</organism>
<protein>
    <submittedName>
        <fullName evidence="1">Uncharacterized protein</fullName>
    </submittedName>
</protein>